<dbReference type="PANTHER" id="PTHR28023">
    <property type="entry name" value="UPF0357 PROTEIN YCL012C"/>
    <property type="match status" value="1"/>
</dbReference>
<proteinExistence type="inferred from homology"/>
<gene>
    <name evidence="4" type="ORF">BN980_GECA25s00395g</name>
</gene>
<sequence length="174" mass="19289">MAPLPHLLKRDTTTDAAVAMMSAISNVIYNPYILALLFAAIVASLYYYRTRIFNPHGQYQWLTSFSLTRCRCGNNNNNNNNGPTASDSFLSDYEAGLSSANFDLLAHNIGTSGNSDTRAGLDGNAKQAIMRIMDERQISFDDARLIYTRAKMAESDINEDGTPNDPKALVFRSY</sequence>
<evidence type="ECO:0000313" key="4">
    <source>
        <dbReference type="EMBL" id="CDO57772.1"/>
    </source>
</evidence>
<dbReference type="Pfam" id="PF09435">
    <property type="entry name" value="DUF2015"/>
    <property type="match status" value="1"/>
</dbReference>
<evidence type="ECO:0000256" key="3">
    <source>
        <dbReference type="SAM" id="Phobius"/>
    </source>
</evidence>
<keyword evidence="2" id="KW-0732">Signal</keyword>
<keyword evidence="3" id="KW-0812">Transmembrane</keyword>
<accession>A0A0J9XK46</accession>
<reference evidence="4" key="1">
    <citation type="submission" date="2014-03" db="EMBL/GenBank/DDBJ databases">
        <authorList>
            <person name="Casaregola S."/>
        </authorList>
    </citation>
    <scope>NUCLEOTIDE SEQUENCE [LARGE SCALE GENOMIC DNA]</scope>
    <source>
        <strain evidence="4">CLIB 918</strain>
    </source>
</reference>
<dbReference type="EMBL" id="CCBN010000025">
    <property type="protein sequence ID" value="CDO57772.1"/>
    <property type="molecule type" value="Genomic_DNA"/>
</dbReference>
<dbReference type="InterPro" id="IPR018559">
    <property type="entry name" value="DUF2015"/>
</dbReference>
<name>A0A0J9XK46_GEOCN</name>
<dbReference type="AlphaFoldDB" id="A0A0J9XK46"/>
<organism evidence="4 5">
    <name type="scientific">Geotrichum candidum</name>
    <name type="common">Oospora lactis</name>
    <name type="synonym">Dipodascus geotrichum</name>
    <dbReference type="NCBI Taxonomy" id="1173061"/>
    <lineage>
        <taxon>Eukaryota</taxon>
        <taxon>Fungi</taxon>
        <taxon>Dikarya</taxon>
        <taxon>Ascomycota</taxon>
        <taxon>Saccharomycotina</taxon>
        <taxon>Dipodascomycetes</taxon>
        <taxon>Dipodascales</taxon>
        <taxon>Dipodascaceae</taxon>
        <taxon>Geotrichum</taxon>
    </lineage>
</organism>
<keyword evidence="5" id="KW-1185">Reference proteome</keyword>
<evidence type="ECO:0000313" key="5">
    <source>
        <dbReference type="Proteomes" id="UP000242525"/>
    </source>
</evidence>
<dbReference type="Proteomes" id="UP000242525">
    <property type="component" value="Unassembled WGS sequence"/>
</dbReference>
<dbReference type="PANTHER" id="PTHR28023:SF1">
    <property type="entry name" value="UPF0357 PROTEIN YCL012C"/>
    <property type="match status" value="1"/>
</dbReference>
<protein>
    <submittedName>
        <fullName evidence="4">Uncharacterized protein</fullName>
    </submittedName>
</protein>
<comment type="caution">
    <text evidence="4">The sequence shown here is derived from an EMBL/GenBank/DDBJ whole genome shotgun (WGS) entry which is preliminary data.</text>
</comment>
<feature type="transmembrane region" description="Helical" evidence="3">
    <location>
        <begin position="29"/>
        <end position="48"/>
    </location>
</feature>
<keyword evidence="3" id="KW-0472">Membrane</keyword>
<evidence type="ECO:0000256" key="1">
    <source>
        <dbReference type="ARBA" id="ARBA00008325"/>
    </source>
</evidence>
<keyword evidence="3" id="KW-1133">Transmembrane helix</keyword>
<comment type="similarity">
    <text evidence="1">Belongs to the UPF0357 family.</text>
</comment>
<evidence type="ECO:0000256" key="2">
    <source>
        <dbReference type="ARBA" id="ARBA00022729"/>
    </source>
</evidence>
<dbReference type="OrthoDB" id="447314at2759"/>